<gene>
    <name evidence="3" type="ORF">BS50DRAFT_93150</name>
</gene>
<feature type="region of interest" description="Disordered" evidence="1">
    <location>
        <begin position="187"/>
        <end position="213"/>
    </location>
</feature>
<keyword evidence="2" id="KW-0472">Membrane</keyword>
<feature type="region of interest" description="Disordered" evidence="1">
    <location>
        <begin position="54"/>
        <end position="81"/>
    </location>
</feature>
<feature type="transmembrane region" description="Helical" evidence="2">
    <location>
        <begin position="16"/>
        <end position="37"/>
    </location>
</feature>
<dbReference type="AlphaFoldDB" id="A0A2T2NEY8"/>
<proteinExistence type="predicted"/>
<keyword evidence="4" id="KW-1185">Reference proteome</keyword>
<feature type="region of interest" description="Disordered" evidence="1">
    <location>
        <begin position="110"/>
        <end position="159"/>
    </location>
</feature>
<organism evidence="3 4">
    <name type="scientific">Corynespora cassiicola Philippines</name>
    <dbReference type="NCBI Taxonomy" id="1448308"/>
    <lineage>
        <taxon>Eukaryota</taxon>
        <taxon>Fungi</taxon>
        <taxon>Dikarya</taxon>
        <taxon>Ascomycota</taxon>
        <taxon>Pezizomycotina</taxon>
        <taxon>Dothideomycetes</taxon>
        <taxon>Pleosporomycetidae</taxon>
        <taxon>Pleosporales</taxon>
        <taxon>Corynesporascaceae</taxon>
        <taxon>Corynespora</taxon>
    </lineage>
</organism>
<feature type="compositionally biased region" description="Pro residues" evidence="1">
    <location>
        <begin position="63"/>
        <end position="76"/>
    </location>
</feature>
<reference evidence="3 4" key="1">
    <citation type="journal article" date="2018" name="Front. Microbiol.">
        <title>Genome-Wide Analysis of Corynespora cassiicola Leaf Fall Disease Putative Effectors.</title>
        <authorList>
            <person name="Lopez D."/>
            <person name="Ribeiro S."/>
            <person name="Label P."/>
            <person name="Fumanal B."/>
            <person name="Venisse J.S."/>
            <person name="Kohler A."/>
            <person name="de Oliveira R.R."/>
            <person name="Labutti K."/>
            <person name="Lipzen A."/>
            <person name="Lail K."/>
            <person name="Bauer D."/>
            <person name="Ohm R.A."/>
            <person name="Barry K.W."/>
            <person name="Spatafora J."/>
            <person name="Grigoriev I.V."/>
            <person name="Martin F.M."/>
            <person name="Pujade-Renaud V."/>
        </authorList>
    </citation>
    <scope>NUCLEOTIDE SEQUENCE [LARGE SCALE GENOMIC DNA]</scope>
    <source>
        <strain evidence="3 4">Philippines</strain>
    </source>
</reference>
<sequence>MADLTRRKLGIRADMSLLFVVHDVAAAAAAVFCLVFGGSPKDPRTRTHTLVHIRPSVSNPPTHLNPPPPPPPPPRLALPWGHARSQNLSTNHFARGQKTNNSPIYTLSIRRPHERSPCRPTACSIVPSARGSSRQSVRPSARPSQSGTLPAQISGEREGREEHMYTLLCTVQAKSCPHVYIVHSCKSSPDPMHQENPTPRRARRGREGTLERTDEATYIHTLGTG</sequence>
<protein>
    <submittedName>
        <fullName evidence="3">Uncharacterized protein</fullName>
    </submittedName>
</protein>
<evidence type="ECO:0000256" key="2">
    <source>
        <dbReference type="SAM" id="Phobius"/>
    </source>
</evidence>
<dbReference type="Proteomes" id="UP000240883">
    <property type="component" value="Unassembled WGS sequence"/>
</dbReference>
<evidence type="ECO:0000313" key="3">
    <source>
        <dbReference type="EMBL" id="PSN63939.1"/>
    </source>
</evidence>
<keyword evidence="2" id="KW-0812">Transmembrane</keyword>
<dbReference type="EMBL" id="KZ678139">
    <property type="protein sequence ID" value="PSN63939.1"/>
    <property type="molecule type" value="Genomic_DNA"/>
</dbReference>
<feature type="compositionally biased region" description="Polar residues" evidence="1">
    <location>
        <begin position="130"/>
        <end position="151"/>
    </location>
</feature>
<evidence type="ECO:0000313" key="4">
    <source>
        <dbReference type="Proteomes" id="UP000240883"/>
    </source>
</evidence>
<name>A0A2T2NEY8_CORCC</name>
<keyword evidence="2" id="KW-1133">Transmembrane helix</keyword>
<accession>A0A2T2NEY8</accession>
<evidence type="ECO:0000256" key="1">
    <source>
        <dbReference type="SAM" id="MobiDB-lite"/>
    </source>
</evidence>